<keyword evidence="3" id="KW-1185">Reference proteome</keyword>
<dbReference type="InterPro" id="IPR029058">
    <property type="entry name" value="AB_hydrolase_fold"/>
</dbReference>
<dbReference type="RefSeq" id="WP_092260095.1">
    <property type="nucleotide sequence ID" value="NZ_CP047199.1"/>
</dbReference>
<sequence length="429" mass="44764">MITTLWRDLLNVVRPALAATALAGTVLASTALASTALPPVAHAQAPARSYSSTSSDPHGQYSSIGSSAHDASSAAAAASSLSSTVPLSAAPAITLAELAEGPLGSAMFEGMAGVTGSSLSSGSSNAATTFPDPDAPPAEFRHIRHLEGNVYEFTVYSPSMDRLVKNDILLPGGPDNIAARPTFYLMMGADGAAGGYSWYNSSNYQEFFADKHVNVVTPKGSVSSMQADWYEEDVATGTNKWSTYLTRELPPLVDELFHGTGRDAIAGISMSGGPALAIASLDPQRFKAAGSYSGCPSTTGVLGLSYAWSGVTMNGADPTKMWGLPGDEAWAAHSPVLHIDALRDTAVFVGSAQGVPGEIDAAPLSSRINAQMGIEMASYACSAHFVDQARKQGLEVTWYPLVEGTHTWGVFEKLMRKSWPTIGPAIGVE</sequence>
<protein>
    <submittedName>
        <fullName evidence="2">S-formylglutathione hydrolase FrmB</fullName>
    </submittedName>
</protein>
<dbReference type="SUPFAM" id="SSF53474">
    <property type="entry name" value="alpha/beta-Hydrolases"/>
    <property type="match status" value="1"/>
</dbReference>
<dbReference type="InterPro" id="IPR000801">
    <property type="entry name" value="Esterase-like"/>
</dbReference>
<proteinExistence type="predicted"/>
<dbReference type="AlphaFoldDB" id="A0A1H9VDY1"/>
<keyword evidence="2" id="KW-0378">Hydrolase</keyword>
<feature type="signal peptide" evidence="1">
    <location>
        <begin position="1"/>
        <end position="18"/>
    </location>
</feature>
<evidence type="ECO:0000313" key="2">
    <source>
        <dbReference type="EMBL" id="SES19503.1"/>
    </source>
</evidence>
<keyword evidence="1" id="KW-0732">Signal</keyword>
<dbReference type="GO" id="GO:0016747">
    <property type="term" value="F:acyltransferase activity, transferring groups other than amino-acyl groups"/>
    <property type="evidence" value="ECO:0007669"/>
    <property type="project" value="TreeGrafter"/>
</dbReference>
<evidence type="ECO:0000256" key="1">
    <source>
        <dbReference type="SAM" id="SignalP"/>
    </source>
</evidence>
<gene>
    <name evidence="2" type="ORF">SAMN05661109_02193</name>
</gene>
<reference evidence="3" key="1">
    <citation type="submission" date="2016-10" db="EMBL/GenBank/DDBJ databases">
        <authorList>
            <person name="Varghese N."/>
            <person name="Submissions S."/>
        </authorList>
    </citation>
    <scope>NUCLEOTIDE SEQUENCE [LARGE SCALE GENOMIC DNA]</scope>
    <source>
        <strain evidence="3">DSM 20524</strain>
    </source>
</reference>
<feature type="chain" id="PRO_5038817185" evidence="1">
    <location>
        <begin position="19"/>
        <end position="429"/>
    </location>
</feature>
<dbReference type="Pfam" id="PF00756">
    <property type="entry name" value="Esterase"/>
    <property type="match status" value="1"/>
</dbReference>
<dbReference type="Gene3D" id="3.40.50.1820">
    <property type="entry name" value="alpha/beta hydrolase"/>
    <property type="match status" value="1"/>
</dbReference>
<accession>A0A1H9VDY1</accession>
<dbReference type="PANTHER" id="PTHR48098">
    <property type="entry name" value="ENTEROCHELIN ESTERASE-RELATED"/>
    <property type="match status" value="1"/>
</dbReference>
<dbReference type="PANTHER" id="PTHR48098:SF1">
    <property type="entry name" value="DIACYLGLYCEROL ACYLTRANSFERASE_MYCOLYLTRANSFERASE AG85A"/>
    <property type="match status" value="1"/>
</dbReference>
<name>A0A1H9VDY1_9CORY</name>
<dbReference type="GO" id="GO:0016787">
    <property type="term" value="F:hydrolase activity"/>
    <property type="evidence" value="ECO:0007669"/>
    <property type="project" value="UniProtKB-KW"/>
</dbReference>
<dbReference type="STRING" id="1121357.SAMN05661109_02193"/>
<dbReference type="InterPro" id="IPR050583">
    <property type="entry name" value="Mycobacterial_A85_antigen"/>
</dbReference>
<organism evidence="2 3">
    <name type="scientific">Corynebacterium cystitidis DSM 20524</name>
    <dbReference type="NCBI Taxonomy" id="1121357"/>
    <lineage>
        <taxon>Bacteria</taxon>
        <taxon>Bacillati</taxon>
        <taxon>Actinomycetota</taxon>
        <taxon>Actinomycetes</taxon>
        <taxon>Mycobacteriales</taxon>
        <taxon>Corynebacteriaceae</taxon>
        <taxon>Corynebacterium</taxon>
    </lineage>
</organism>
<evidence type="ECO:0000313" key="3">
    <source>
        <dbReference type="Proteomes" id="UP000198929"/>
    </source>
</evidence>
<dbReference type="EMBL" id="FOGQ01000011">
    <property type="protein sequence ID" value="SES19503.1"/>
    <property type="molecule type" value="Genomic_DNA"/>
</dbReference>
<dbReference type="Proteomes" id="UP000198929">
    <property type="component" value="Unassembled WGS sequence"/>
</dbReference>